<dbReference type="CDD" id="cd00448">
    <property type="entry name" value="YjgF_YER057c_UK114_family"/>
    <property type="match status" value="1"/>
</dbReference>
<dbReference type="InterPro" id="IPR006056">
    <property type="entry name" value="RidA"/>
</dbReference>
<proteinExistence type="inferred from homology"/>
<dbReference type="EMBL" id="PVEO01000002">
    <property type="protein sequence ID" value="PQV50246.1"/>
    <property type="molecule type" value="Genomic_DNA"/>
</dbReference>
<evidence type="ECO:0000256" key="1">
    <source>
        <dbReference type="ARBA" id="ARBA00010552"/>
    </source>
</evidence>
<dbReference type="NCBIfam" id="TIGR00004">
    <property type="entry name" value="Rid family detoxifying hydrolase"/>
    <property type="match status" value="1"/>
</dbReference>
<sequence length="126" mass="13623">MKKIITTQNAPAPLGPYNQAILSENTLYISGQIAINPKTGALVINDITSETLQVMQNLNAVLNAAGFSFNNVVKSSIFISDMDNFTAINEVYGSYFDNATAPARETVQVARLPKNVNVEISMIAVK</sequence>
<dbReference type="InterPro" id="IPR035959">
    <property type="entry name" value="RutC-like_sf"/>
</dbReference>
<dbReference type="GO" id="GO:0019239">
    <property type="term" value="F:deaminase activity"/>
    <property type="evidence" value="ECO:0007669"/>
    <property type="project" value="TreeGrafter"/>
</dbReference>
<organism evidence="2 3">
    <name type="scientific">Jejuia pallidilutea</name>
    <dbReference type="NCBI Taxonomy" id="504487"/>
    <lineage>
        <taxon>Bacteria</taxon>
        <taxon>Pseudomonadati</taxon>
        <taxon>Bacteroidota</taxon>
        <taxon>Flavobacteriia</taxon>
        <taxon>Flavobacteriales</taxon>
        <taxon>Flavobacteriaceae</taxon>
        <taxon>Jejuia</taxon>
    </lineage>
</organism>
<dbReference type="InterPro" id="IPR006175">
    <property type="entry name" value="YjgF/YER057c/UK114"/>
</dbReference>
<dbReference type="GO" id="GO:0005829">
    <property type="term" value="C:cytosol"/>
    <property type="evidence" value="ECO:0007669"/>
    <property type="project" value="TreeGrafter"/>
</dbReference>
<gene>
    <name evidence="2" type="ORF">CLV33_102105</name>
</gene>
<reference evidence="2 3" key="1">
    <citation type="submission" date="2018-02" db="EMBL/GenBank/DDBJ databases">
        <title>Genomic Encyclopedia of Archaeal and Bacterial Type Strains, Phase II (KMG-II): from individual species to whole genera.</title>
        <authorList>
            <person name="Goeker M."/>
        </authorList>
    </citation>
    <scope>NUCLEOTIDE SEQUENCE [LARGE SCALE GENOMIC DNA]</scope>
    <source>
        <strain evidence="2 3">DSM 21165</strain>
    </source>
</reference>
<dbReference type="SUPFAM" id="SSF55298">
    <property type="entry name" value="YjgF-like"/>
    <property type="match status" value="1"/>
</dbReference>
<dbReference type="FunFam" id="3.30.1330.40:FF:000001">
    <property type="entry name" value="L-PSP family endoribonuclease"/>
    <property type="match status" value="1"/>
</dbReference>
<dbReference type="Proteomes" id="UP000251545">
    <property type="component" value="Unassembled WGS sequence"/>
</dbReference>
<evidence type="ECO:0000313" key="2">
    <source>
        <dbReference type="EMBL" id="PQV50246.1"/>
    </source>
</evidence>
<name>A0A362X1I5_9FLAO</name>
<comment type="caution">
    <text evidence="2">The sequence shown here is derived from an EMBL/GenBank/DDBJ whole genome shotgun (WGS) entry which is preliminary data.</text>
</comment>
<dbReference type="RefSeq" id="WP_105472829.1">
    <property type="nucleotide sequence ID" value="NZ_PVEO01000002.1"/>
</dbReference>
<dbReference type="Gene3D" id="3.30.1330.40">
    <property type="entry name" value="RutC-like"/>
    <property type="match status" value="1"/>
</dbReference>
<comment type="similarity">
    <text evidence="1">Belongs to the RutC family.</text>
</comment>
<dbReference type="PANTHER" id="PTHR11803">
    <property type="entry name" value="2-IMINOBUTANOATE/2-IMINOPROPANOATE DEAMINASE RIDA"/>
    <property type="match status" value="1"/>
</dbReference>
<dbReference type="AlphaFoldDB" id="A0A362X1I5"/>
<evidence type="ECO:0000313" key="3">
    <source>
        <dbReference type="Proteomes" id="UP000251545"/>
    </source>
</evidence>
<dbReference type="PANTHER" id="PTHR11803:SF58">
    <property type="entry name" value="PROTEIN HMF1-RELATED"/>
    <property type="match status" value="1"/>
</dbReference>
<dbReference type="Pfam" id="PF01042">
    <property type="entry name" value="Ribonuc_L-PSP"/>
    <property type="match status" value="1"/>
</dbReference>
<protein>
    <submittedName>
        <fullName evidence="2">Endoribonuclease L-PSP</fullName>
    </submittedName>
</protein>
<accession>A0A362X1I5</accession>